<dbReference type="EMBL" id="JACRTA010000003">
    <property type="protein sequence ID" value="MBC8568786.1"/>
    <property type="molecule type" value="Genomic_DNA"/>
</dbReference>
<accession>A0A926I944</accession>
<evidence type="ECO:0000313" key="3">
    <source>
        <dbReference type="Proteomes" id="UP000610862"/>
    </source>
</evidence>
<sequence length="235" mass="27114">MSIYAISDLHLSFCPDIQKPMDIYGPRWHDHAERLKENWCNIITKDDTVILPGDISWGLKFDEAKYDLDWVAELPGHKVIFKGNHDLWWNGITKLNRMYESVTFIQNDCYRAEDLFICGTRGWITPDNDDFRESDEKIYNREMLRLRASLDRAKAKGCTDGSHVLGVLHYPPVSKAASFSGFQKIFEEYGVTRVIYGHIHGEDGFRNAIEGMHYGVEYSLVSVDRLSCMPICIKP</sequence>
<dbReference type="SUPFAM" id="SSF56300">
    <property type="entry name" value="Metallo-dependent phosphatases"/>
    <property type="match status" value="1"/>
</dbReference>
<dbReference type="AlphaFoldDB" id="A0A926I944"/>
<dbReference type="Pfam" id="PF00149">
    <property type="entry name" value="Metallophos"/>
    <property type="match status" value="1"/>
</dbReference>
<dbReference type="PIRSF" id="PIRSF033094">
    <property type="entry name" value="Pesterase_CT488"/>
    <property type="match status" value="1"/>
</dbReference>
<dbReference type="PANTHER" id="PTHR31302">
    <property type="entry name" value="TRANSMEMBRANE PROTEIN WITH METALLOPHOSPHOESTERASE DOMAIN-RELATED"/>
    <property type="match status" value="1"/>
</dbReference>
<keyword evidence="3" id="KW-1185">Reference proteome</keyword>
<dbReference type="Gene3D" id="3.60.21.10">
    <property type="match status" value="1"/>
</dbReference>
<dbReference type="InterPro" id="IPR029052">
    <property type="entry name" value="Metallo-depent_PP-like"/>
</dbReference>
<evidence type="ECO:0000313" key="2">
    <source>
        <dbReference type="EMBL" id="MBC8568786.1"/>
    </source>
</evidence>
<dbReference type="InterPro" id="IPR014578">
    <property type="entry name" value="Pesterase_CT488"/>
</dbReference>
<reference evidence="2" key="1">
    <citation type="submission" date="2020-08" db="EMBL/GenBank/DDBJ databases">
        <title>Genome public.</title>
        <authorList>
            <person name="Liu C."/>
            <person name="Sun Q."/>
        </authorList>
    </citation>
    <scope>NUCLEOTIDE SEQUENCE</scope>
    <source>
        <strain evidence="2">NSJ-24</strain>
    </source>
</reference>
<dbReference type="RefSeq" id="WP_187525463.1">
    <property type="nucleotide sequence ID" value="NZ_JACRTA010000003.1"/>
</dbReference>
<dbReference type="InterPro" id="IPR051158">
    <property type="entry name" value="Metallophosphoesterase_sf"/>
</dbReference>
<dbReference type="PANTHER" id="PTHR31302:SF22">
    <property type="entry name" value="PHOSPHOESTERASE"/>
    <property type="match status" value="1"/>
</dbReference>
<feature type="domain" description="Calcineurin-like phosphoesterase" evidence="1">
    <location>
        <begin position="1"/>
        <end position="201"/>
    </location>
</feature>
<name>A0A926I944_9FIRM</name>
<protein>
    <submittedName>
        <fullName evidence="2">Metallophosphoesterase</fullName>
    </submittedName>
</protein>
<dbReference type="Proteomes" id="UP000610862">
    <property type="component" value="Unassembled WGS sequence"/>
</dbReference>
<proteinExistence type="predicted"/>
<organism evidence="2 3">
    <name type="scientific">Lentihominibacter hominis</name>
    <dbReference type="NCBI Taxonomy" id="2763645"/>
    <lineage>
        <taxon>Bacteria</taxon>
        <taxon>Bacillati</taxon>
        <taxon>Bacillota</taxon>
        <taxon>Clostridia</taxon>
        <taxon>Peptostreptococcales</taxon>
        <taxon>Anaerovoracaceae</taxon>
        <taxon>Lentihominibacter</taxon>
    </lineage>
</organism>
<dbReference type="InterPro" id="IPR004843">
    <property type="entry name" value="Calcineurin-like_PHP"/>
</dbReference>
<gene>
    <name evidence="2" type="ORF">H8692_08450</name>
</gene>
<dbReference type="GO" id="GO:0016787">
    <property type="term" value="F:hydrolase activity"/>
    <property type="evidence" value="ECO:0007669"/>
    <property type="project" value="InterPro"/>
</dbReference>
<comment type="caution">
    <text evidence="2">The sequence shown here is derived from an EMBL/GenBank/DDBJ whole genome shotgun (WGS) entry which is preliminary data.</text>
</comment>
<evidence type="ECO:0000259" key="1">
    <source>
        <dbReference type="Pfam" id="PF00149"/>
    </source>
</evidence>